<dbReference type="InterPro" id="IPR024624">
    <property type="entry name" value="Pyridox_Oxase_Alr4036_FMN-bd"/>
</dbReference>
<dbReference type="PANTHER" id="PTHR28243:SF1">
    <property type="entry name" value="PYRIDOXAMINE 5'-PHOSPHATE OXIDASE ALR4036 FAMILY FMN-BINDING DOMAIN-CONTAINING PROTEIN"/>
    <property type="match status" value="1"/>
</dbReference>
<protein>
    <submittedName>
        <fullName evidence="1">Uncharacterized protein</fullName>
    </submittedName>
</protein>
<evidence type="ECO:0000313" key="1">
    <source>
        <dbReference type="EMBL" id="RXG48853.1"/>
    </source>
</evidence>
<proteinExistence type="predicted"/>
<dbReference type="EMBL" id="RSDZ01000020">
    <property type="protein sequence ID" value="RXG48853.1"/>
    <property type="molecule type" value="Genomic_DNA"/>
</dbReference>
<comment type="caution">
    <text evidence="1">The sequence shown here is derived from an EMBL/GenBank/DDBJ whole genome shotgun (WGS) entry which is preliminary data.</text>
</comment>
<dbReference type="Gene3D" id="2.30.110.10">
    <property type="entry name" value="Electron Transport, Fmn-binding Protein, Chain A"/>
    <property type="match status" value="1"/>
</dbReference>
<dbReference type="SUPFAM" id="SSF50475">
    <property type="entry name" value="FMN-binding split barrel"/>
    <property type="match status" value="1"/>
</dbReference>
<organism evidence="1 2">
    <name type="scientific">Verticillium dahliae</name>
    <name type="common">Verticillium wilt</name>
    <dbReference type="NCBI Taxonomy" id="27337"/>
    <lineage>
        <taxon>Eukaryota</taxon>
        <taxon>Fungi</taxon>
        <taxon>Dikarya</taxon>
        <taxon>Ascomycota</taxon>
        <taxon>Pezizomycotina</taxon>
        <taxon>Sordariomycetes</taxon>
        <taxon>Hypocreomycetidae</taxon>
        <taxon>Glomerellales</taxon>
        <taxon>Plectosphaerellaceae</taxon>
        <taxon>Verticillium</taxon>
    </lineage>
</organism>
<dbReference type="AlphaFoldDB" id="A0A366NHS9"/>
<gene>
    <name evidence="1" type="ORF">VDGE_08013</name>
</gene>
<evidence type="ECO:0000313" key="2">
    <source>
        <dbReference type="Proteomes" id="UP000288725"/>
    </source>
</evidence>
<name>A0A366NHS9_VERDA</name>
<sequence length="308" mass="32484">MKPGASPFAAAAPAQRIAHLARTMSSSSSAAGASTATSSTPAPWRSLFLEHINTMAAPEFTLATLHSSSSSGSGSSSGGLVPRARTCIHRGLFASLPANPKNEAPLNPPAYESDLLTLTTDARMHKTPDLAAGHAVEAVFWAREPATQWRVRGVAYVLPRDADADAALTAKLLREMRRTGEGEGEGDGVAASGWSFSREVTAHFGNLSPVMRGTFRNPPSGTPVAAGPPAEGEGLGQVVTDLEDEVARANFRVVVVVPDEVDRVDLSDPKRGRRWLYRRVGGGNDDAGGDTVPGAIREGDWEKVEVWP</sequence>
<accession>A0A366NHS9</accession>
<reference evidence="1 2" key="1">
    <citation type="submission" date="2018-12" db="EMBL/GenBank/DDBJ databases">
        <title>Genome of Verticillium dahliae isolate Getta Getta.</title>
        <authorList>
            <person name="Gardiner D.M."/>
        </authorList>
    </citation>
    <scope>NUCLEOTIDE SEQUENCE [LARGE SCALE GENOMIC DNA]</scope>
    <source>
        <strain evidence="1 2">Getta Getta</strain>
    </source>
</reference>
<dbReference type="Proteomes" id="UP000288725">
    <property type="component" value="Unassembled WGS sequence"/>
</dbReference>
<dbReference type="PANTHER" id="PTHR28243">
    <property type="entry name" value="AGL049CP"/>
    <property type="match status" value="1"/>
</dbReference>
<dbReference type="GO" id="GO:0010181">
    <property type="term" value="F:FMN binding"/>
    <property type="evidence" value="ECO:0007669"/>
    <property type="project" value="InterPro"/>
</dbReference>
<dbReference type="InterPro" id="IPR012349">
    <property type="entry name" value="Split_barrel_FMN-bd"/>
</dbReference>
<dbReference type="Pfam" id="PF12766">
    <property type="entry name" value="Pyridox_oxase_2"/>
    <property type="match status" value="1"/>
</dbReference>